<keyword evidence="1" id="KW-0175">Coiled coil</keyword>
<organism evidence="3 4">
    <name type="scientific">Altererythrobacter lutimaris</name>
    <dbReference type="NCBI Taxonomy" id="2743979"/>
    <lineage>
        <taxon>Bacteria</taxon>
        <taxon>Pseudomonadati</taxon>
        <taxon>Pseudomonadota</taxon>
        <taxon>Alphaproteobacteria</taxon>
        <taxon>Sphingomonadales</taxon>
        <taxon>Erythrobacteraceae</taxon>
        <taxon>Altererythrobacter</taxon>
    </lineage>
</organism>
<dbReference type="Pfam" id="PF13166">
    <property type="entry name" value="AAA_13"/>
    <property type="match status" value="1"/>
</dbReference>
<sequence length="768" mass="85747">MAIDKPKLNIKARYLGPIMELNGELTSHRQNLVFARNGAGKSFLTRAIRCLDRHGQGHDLKSYPSLIVSEESTDGRGSMSITQGDDFAASLKLDTTKSVAAAETGGQIFHVFSEDFVSEELREKRFNPDGDIQTEIAVDSENIEITEAEKALADSLDEKGKLQNELERSLTRSKQQKLIEKGRVSKNLREYQDLSFSKLNLKSKPDPPKQSYSEILSDLDALRGIPAEPAYPDELSWDGHAKLDIEKIKELLAEVTSPSRIADEVKKRIDSEPEFFRKGVSILNDSDEKETCPFCEQEFRSEDTKRIIDGFVSYFADREERHKQTLRAAKSEIERTEQSLGRLLTSAETQIARFDTLKSQLPSKKSEELLQVAALIQTSRASLQSIADTLAAKISDVSKAIKIDLSGMEQSLSNLSGTLSQNNTKVRLLNSAIRSSDTERRELHRKLCRSFRTEFLVDSWIQIEALRQADNAIKANVVRLEALQRNAPSTNARTRVAETFEMLLRFFFAGKYAFDREKFVITMGDKRMTRGADRTLSDGEKTAIAFCYFIASIHKKVASNADYAKIFVVFDDPVTSMSYDYIFSIVQSLKNLNISDAGAISINPSTIDGSKSPRPRILIFTHSSYFFNVAYTNRAVKPDGAFSLSSGGEMHTLARLDRYVAPFEEQLRHVKNVAEGAPPDHSTANCVRSVLEAIGRFCRPDKAASLTDFVKHLAGEDSIEIRSVLVNSLSHGSYAEEVVSPDDLKAACEEALSVVRLYAVGQLEALDR</sequence>
<name>A0A850HB80_9SPHN</name>
<keyword evidence="4" id="KW-1185">Reference proteome</keyword>
<dbReference type="InterPro" id="IPR026866">
    <property type="entry name" value="CR006_AAA"/>
</dbReference>
<accession>A0A850HB80</accession>
<feature type="coiled-coil region" evidence="1">
    <location>
        <begin position="138"/>
        <end position="165"/>
    </location>
</feature>
<dbReference type="AlphaFoldDB" id="A0A850HB80"/>
<gene>
    <name evidence="3" type="ORF">HUO12_04555</name>
</gene>
<comment type="caution">
    <text evidence="3">The sequence shown here is derived from an EMBL/GenBank/DDBJ whole genome shotgun (WGS) entry which is preliminary data.</text>
</comment>
<evidence type="ECO:0000313" key="3">
    <source>
        <dbReference type="EMBL" id="NVE94166.1"/>
    </source>
</evidence>
<dbReference type="Proteomes" id="UP000546031">
    <property type="component" value="Unassembled WGS sequence"/>
</dbReference>
<protein>
    <submittedName>
        <fullName evidence="3">AAA family ATPase</fullName>
    </submittedName>
</protein>
<evidence type="ECO:0000313" key="4">
    <source>
        <dbReference type="Proteomes" id="UP000546031"/>
    </source>
</evidence>
<proteinExistence type="predicted"/>
<reference evidence="3 4" key="1">
    <citation type="submission" date="2020-06" db="EMBL/GenBank/DDBJ databases">
        <title>Altererythrobacter lutimaris sp. nov., a marine bacterium isolated from a tidal flat.</title>
        <authorList>
            <person name="Kim D."/>
            <person name="Yoo Y."/>
            <person name="Kim J.-J."/>
        </authorList>
    </citation>
    <scope>NUCLEOTIDE SEQUENCE [LARGE SCALE GENOMIC DNA]</scope>
    <source>
        <strain evidence="3 4">JGD-16</strain>
    </source>
</reference>
<feature type="domain" description="Protein CR006 P-loop" evidence="2">
    <location>
        <begin position="28"/>
        <end position="745"/>
    </location>
</feature>
<dbReference type="RefSeq" id="WP_176272473.1">
    <property type="nucleotide sequence ID" value="NZ_JABWTA010000001.1"/>
</dbReference>
<dbReference type="EMBL" id="JABWTA010000001">
    <property type="protein sequence ID" value="NVE94166.1"/>
    <property type="molecule type" value="Genomic_DNA"/>
</dbReference>
<dbReference type="InterPro" id="IPR027417">
    <property type="entry name" value="P-loop_NTPase"/>
</dbReference>
<evidence type="ECO:0000259" key="2">
    <source>
        <dbReference type="Pfam" id="PF13166"/>
    </source>
</evidence>
<dbReference type="SUPFAM" id="SSF52540">
    <property type="entry name" value="P-loop containing nucleoside triphosphate hydrolases"/>
    <property type="match status" value="1"/>
</dbReference>
<dbReference type="Gene3D" id="3.40.50.300">
    <property type="entry name" value="P-loop containing nucleotide triphosphate hydrolases"/>
    <property type="match status" value="1"/>
</dbReference>
<evidence type="ECO:0000256" key="1">
    <source>
        <dbReference type="SAM" id="Coils"/>
    </source>
</evidence>